<accession>A0A2N8S3C8</accession>
<keyword evidence="1" id="KW-1133">Transmembrane helix</keyword>
<keyword evidence="1" id="KW-0472">Membrane</keyword>
<dbReference type="EMBL" id="POUN01000003">
    <property type="protein sequence ID" value="PNF81124.1"/>
    <property type="molecule type" value="Genomic_DNA"/>
</dbReference>
<sequence length="105" mass="11198">MKKLLEVIDGAVKRLVTPVAMLVAAGLLSKGLSNKDASYLVVSFLIVVLALWALGYMVLSVIVAIKELEQEGVSKVAAAMLGTSFILVYMVLFLVALNFGLGKLE</sequence>
<dbReference type="OrthoDB" id="5899860at2"/>
<keyword evidence="1" id="KW-0812">Transmembrane</keyword>
<evidence type="ECO:0000313" key="3">
    <source>
        <dbReference type="Proteomes" id="UP000235925"/>
    </source>
</evidence>
<name>A0A2N8S3C8_STUST</name>
<gene>
    <name evidence="2" type="ORF">CXK92_12745</name>
</gene>
<evidence type="ECO:0000256" key="1">
    <source>
        <dbReference type="SAM" id="Phobius"/>
    </source>
</evidence>
<dbReference type="Proteomes" id="UP000235925">
    <property type="component" value="Unassembled WGS sequence"/>
</dbReference>
<feature type="transmembrane region" description="Helical" evidence="1">
    <location>
        <begin position="38"/>
        <end position="65"/>
    </location>
</feature>
<evidence type="ECO:0000313" key="2">
    <source>
        <dbReference type="EMBL" id="PNF81124.1"/>
    </source>
</evidence>
<dbReference type="AlphaFoldDB" id="A0A2N8S3C8"/>
<protein>
    <submittedName>
        <fullName evidence="2">Uncharacterized protein</fullName>
    </submittedName>
</protein>
<feature type="transmembrane region" description="Helical" evidence="1">
    <location>
        <begin position="12"/>
        <end position="32"/>
    </location>
</feature>
<reference evidence="2 3" key="1">
    <citation type="submission" date="2018-01" db="EMBL/GenBank/DDBJ databases">
        <title>Denitrification phenotypes of diverse strains of Pseudomonas stutzeri.</title>
        <authorList>
            <person name="Milligan D.A."/>
            <person name="Bergaust L."/>
            <person name="Bakken L.R."/>
            <person name="Frostegard A."/>
        </authorList>
    </citation>
    <scope>NUCLEOTIDE SEQUENCE [LARGE SCALE GENOMIC DNA]</scope>
    <source>
        <strain evidence="2 3">KC</strain>
    </source>
</reference>
<comment type="caution">
    <text evidence="2">The sequence shown here is derived from an EMBL/GenBank/DDBJ whole genome shotgun (WGS) entry which is preliminary data.</text>
</comment>
<proteinExistence type="predicted"/>
<feature type="transmembrane region" description="Helical" evidence="1">
    <location>
        <begin position="77"/>
        <end position="101"/>
    </location>
</feature>
<organism evidence="2 3">
    <name type="scientific">Stutzerimonas stutzeri</name>
    <name type="common">Pseudomonas stutzeri</name>
    <dbReference type="NCBI Taxonomy" id="316"/>
    <lineage>
        <taxon>Bacteria</taxon>
        <taxon>Pseudomonadati</taxon>
        <taxon>Pseudomonadota</taxon>
        <taxon>Gammaproteobacteria</taxon>
        <taxon>Pseudomonadales</taxon>
        <taxon>Pseudomonadaceae</taxon>
        <taxon>Stutzerimonas</taxon>
    </lineage>
</organism>